<keyword evidence="2" id="KW-1185">Reference proteome</keyword>
<reference evidence="1" key="2">
    <citation type="submission" date="2021-03" db="UniProtKB">
        <authorList>
            <consortium name="EnsemblPlants"/>
        </authorList>
    </citation>
    <scope>IDENTIFICATION</scope>
</reference>
<dbReference type="Proteomes" id="UP000596661">
    <property type="component" value="Chromosome 7"/>
</dbReference>
<dbReference type="EMBL" id="UZAU01000649">
    <property type="status" value="NOT_ANNOTATED_CDS"/>
    <property type="molecule type" value="Genomic_DNA"/>
</dbReference>
<protein>
    <submittedName>
        <fullName evidence="1">Uncharacterized protein</fullName>
    </submittedName>
</protein>
<proteinExistence type="predicted"/>
<sequence length="117" mass="13856">MEVVRKACLFVVNGAKSFQWVSRLTNTRKKLTIWIRNHFGFCKEIIIMLDKFFLEIQNQPPSPKNAQSEADIFLELKEDSSWQDAIWHQKSRETWLRDGDINTKFYHASGFFSQQTL</sequence>
<organism evidence="1 2">
    <name type="scientific">Cannabis sativa</name>
    <name type="common">Hemp</name>
    <name type="synonym">Marijuana</name>
    <dbReference type="NCBI Taxonomy" id="3483"/>
    <lineage>
        <taxon>Eukaryota</taxon>
        <taxon>Viridiplantae</taxon>
        <taxon>Streptophyta</taxon>
        <taxon>Embryophyta</taxon>
        <taxon>Tracheophyta</taxon>
        <taxon>Spermatophyta</taxon>
        <taxon>Magnoliopsida</taxon>
        <taxon>eudicotyledons</taxon>
        <taxon>Gunneridae</taxon>
        <taxon>Pentapetalae</taxon>
        <taxon>rosids</taxon>
        <taxon>fabids</taxon>
        <taxon>Rosales</taxon>
        <taxon>Cannabaceae</taxon>
        <taxon>Cannabis</taxon>
    </lineage>
</organism>
<dbReference type="Gramene" id="evm.model.07.864">
    <property type="protein sequence ID" value="cds.evm.model.07.864"/>
    <property type="gene ID" value="evm.TU.07.864"/>
</dbReference>
<name>A0A803Q6T0_CANSA</name>
<evidence type="ECO:0000313" key="1">
    <source>
        <dbReference type="EnsemblPlants" id="cds.evm.model.07.864"/>
    </source>
</evidence>
<reference evidence="1" key="1">
    <citation type="submission" date="2018-11" db="EMBL/GenBank/DDBJ databases">
        <authorList>
            <person name="Grassa J C."/>
        </authorList>
    </citation>
    <scope>NUCLEOTIDE SEQUENCE [LARGE SCALE GENOMIC DNA]</scope>
</reference>
<dbReference type="AlphaFoldDB" id="A0A803Q6T0"/>
<dbReference type="EnsemblPlants" id="evm.model.07.864">
    <property type="protein sequence ID" value="cds.evm.model.07.864"/>
    <property type="gene ID" value="evm.TU.07.864"/>
</dbReference>
<evidence type="ECO:0000313" key="2">
    <source>
        <dbReference type="Proteomes" id="UP000596661"/>
    </source>
</evidence>
<accession>A0A803Q6T0</accession>